<dbReference type="InterPro" id="IPR003439">
    <property type="entry name" value="ABC_transporter-like_ATP-bd"/>
</dbReference>
<name>Q1MPH7_LAWIP</name>
<keyword evidence="2" id="KW-0547">Nucleotide-binding</keyword>
<feature type="domain" description="ABC transporter" evidence="4">
    <location>
        <begin position="9"/>
        <end position="247"/>
    </location>
</feature>
<protein>
    <submittedName>
        <fullName evidence="5">ABC-type transport system involved in resistance to organic solvents, ATPase component</fullName>
    </submittedName>
</protein>
<dbReference type="PROSITE" id="PS50893">
    <property type="entry name" value="ABC_TRANSPORTER_2"/>
    <property type="match status" value="1"/>
</dbReference>
<keyword evidence="1" id="KW-0813">Transport</keyword>
<dbReference type="PANTHER" id="PTHR43023">
    <property type="entry name" value="PROTEIN TRIGALACTOSYLDIACYLGLYCEROL 3, CHLOROPLASTIC"/>
    <property type="match status" value="1"/>
</dbReference>
<organism evidence="5 6">
    <name type="scientific">Lawsonia intracellularis (strain PHE/MN1-00)</name>
    <dbReference type="NCBI Taxonomy" id="363253"/>
    <lineage>
        <taxon>Bacteria</taxon>
        <taxon>Pseudomonadati</taxon>
        <taxon>Thermodesulfobacteriota</taxon>
        <taxon>Desulfovibrionia</taxon>
        <taxon>Desulfovibrionales</taxon>
        <taxon>Desulfovibrionaceae</taxon>
        <taxon>Lawsonia</taxon>
    </lineage>
</organism>
<dbReference type="eggNOG" id="COG1127">
    <property type="taxonomic scope" value="Bacteria"/>
</dbReference>
<dbReference type="InterPro" id="IPR027417">
    <property type="entry name" value="P-loop_NTPase"/>
</dbReference>
<evidence type="ECO:0000256" key="1">
    <source>
        <dbReference type="ARBA" id="ARBA00022448"/>
    </source>
</evidence>
<dbReference type="PROSITE" id="PS00211">
    <property type="entry name" value="ABC_TRANSPORTER_1"/>
    <property type="match status" value="1"/>
</dbReference>
<proteinExistence type="predicted"/>
<evidence type="ECO:0000256" key="2">
    <source>
        <dbReference type="ARBA" id="ARBA00022741"/>
    </source>
</evidence>
<dbReference type="STRING" id="363253.LI1046"/>
<evidence type="ECO:0000313" key="5">
    <source>
        <dbReference type="EMBL" id="CAJ55100.1"/>
    </source>
</evidence>
<dbReference type="InterPro" id="IPR017871">
    <property type="entry name" value="ABC_transporter-like_CS"/>
</dbReference>
<dbReference type="OrthoDB" id="9809450at2"/>
<dbReference type="EMBL" id="AM180252">
    <property type="protein sequence ID" value="CAJ55100.1"/>
    <property type="molecule type" value="Genomic_DNA"/>
</dbReference>
<keyword evidence="6" id="KW-1185">Reference proteome</keyword>
<dbReference type="PANTHER" id="PTHR43023:SF3">
    <property type="entry name" value="PROTEIN TRIGALACTOSYLDIACYLGLYCEROL 3, CHLOROPLASTIC"/>
    <property type="match status" value="1"/>
</dbReference>
<dbReference type="SMART" id="SM00382">
    <property type="entry name" value="AAA"/>
    <property type="match status" value="1"/>
</dbReference>
<dbReference type="HOGENOM" id="CLU_000604_1_22_7"/>
<dbReference type="SUPFAM" id="SSF52540">
    <property type="entry name" value="P-loop containing nucleoside triphosphate hydrolases"/>
    <property type="match status" value="1"/>
</dbReference>
<dbReference type="KEGG" id="lip:LI1046"/>
<dbReference type="Proteomes" id="UP000002430">
    <property type="component" value="Chromosome"/>
</dbReference>
<dbReference type="GO" id="GO:0005524">
    <property type="term" value="F:ATP binding"/>
    <property type="evidence" value="ECO:0007669"/>
    <property type="project" value="UniProtKB-KW"/>
</dbReference>
<evidence type="ECO:0000256" key="3">
    <source>
        <dbReference type="ARBA" id="ARBA00022840"/>
    </source>
</evidence>
<dbReference type="InterPro" id="IPR003593">
    <property type="entry name" value="AAA+_ATPase"/>
</dbReference>
<accession>Q1MPH7</accession>
<dbReference type="RefSeq" id="WP_011527129.1">
    <property type="nucleotide sequence ID" value="NC_008011.1"/>
</dbReference>
<gene>
    <name evidence="5" type="ordered locus">LI1046</name>
</gene>
<evidence type="ECO:0000259" key="4">
    <source>
        <dbReference type="PROSITE" id="PS50893"/>
    </source>
</evidence>
<dbReference type="Pfam" id="PF00005">
    <property type="entry name" value="ABC_tran"/>
    <property type="match status" value="1"/>
</dbReference>
<evidence type="ECO:0000313" key="6">
    <source>
        <dbReference type="Proteomes" id="UP000002430"/>
    </source>
</evidence>
<dbReference type="Gene3D" id="3.40.50.300">
    <property type="entry name" value="P-loop containing nucleotide triphosphate hydrolases"/>
    <property type="match status" value="1"/>
</dbReference>
<reference evidence="5 6" key="1">
    <citation type="submission" date="2005-11" db="EMBL/GenBank/DDBJ databases">
        <title>The complete genome sequence of Lawsonia intracellularis: the causative agent of proliferative enteropathy.</title>
        <authorList>
            <person name="Kaur K."/>
            <person name="Zhang Q."/>
            <person name="Beckler D."/>
            <person name="Munir S."/>
            <person name="Li L."/>
            <person name="Kinsley K."/>
            <person name="Herron L."/>
            <person name="Peterson A."/>
            <person name="May B."/>
            <person name="Singh S."/>
            <person name="Gebhart C."/>
            <person name="Kapur V."/>
        </authorList>
    </citation>
    <scope>NUCLEOTIDE SEQUENCE [LARGE SCALE GENOMIC DNA]</scope>
    <source>
        <strain evidence="5 6">PHE/MN1-00</strain>
    </source>
</reference>
<dbReference type="GO" id="GO:0016887">
    <property type="term" value="F:ATP hydrolysis activity"/>
    <property type="evidence" value="ECO:0007669"/>
    <property type="project" value="InterPro"/>
</dbReference>
<sequence>MNTTNEPLITVKNLTIAYDDYIVQKNLTFTINKQDIFIIMGPSGCGKSSLLRALVGLHRPSVGNVYYNNVDFWALTEEKRLEQLHNIGLLFQSGALWTSMTLAENIALPLERYTKLSIAEIQEQVSLKLSLVGLSGFENYYPSELSGGMKKRAGLARALAIDPKIVFFDEPSAGLDPISAGMLDELIVELTSNLTMTVIIVTHDLDTILSIGTNSIFLDTATHTILAQGDPKQLKENTHQPEVIRFLTRGKQPTQYTLGSPL</sequence>
<keyword evidence="3" id="KW-0067">ATP-binding</keyword>
<dbReference type="AlphaFoldDB" id="Q1MPH7"/>